<proteinExistence type="predicted"/>
<name>A0A916LG30_MYCTX</name>
<sequence length="32" mass="3364">MSLRPNVTGGSAQAESPEWMPASSMCSMIPPI</sequence>
<organism evidence="2 3">
    <name type="scientific">Mycobacterium tuberculosis</name>
    <dbReference type="NCBI Taxonomy" id="1773"/>
    <lineage>
        <taxon>Bacteria</taxon>
        <taxon>Bacillati</taxon>
        <taxon>Actinomycetota</taxon>
        <taxon>Actinomycetes</taxon>
        <taxon>Mycobacteriales</taxon>
        <taxon>Mycobacteriaceae</taxon>
        <taxon>Mycobacterium</taxon>
        <taxon>Mycobacterium tuberculosis complex</taxon>
    </lineage>
</organism>
<protein>
    <submittedName>
        <fullName evidence="2">Uncharacterized protein</fullName>
    </submittedName>
</protein>
<evidence type="ECO:0000313" key="3">
    <source>
        <dbReference type="Proteomes" id="UP000039021"/>
    </source>
</evidence>
<gene>
    <name evidence="2" type="ORF">ERS007739_04741</name>
</gene>
<feature type="region of interest" description="Disordered" evidence="1">
    <location>
        <begin position="1"/>
        <end position="32"/>
    </location>
</feature>
<comment type="caution">
    <text evidence="2">The sequence shown here is derived from an EMBL/GenBank/DDBJ whole genome shotgun (WGS) entry which is preliminary data.</text>
</comment>
<dbReference type="EMBL" id="CSBK01003157">
    <property type="protein sequence ID" value="CPA64840.1"/>
    <property type="molecule type" value="Genomic_DNA"/>
</dbReference>
<dbReference type="AlphaFoldDB" id="A0A916LG30"/>
<dbReference type="Proteomes" id="UP000039021">
    <property type="component" value="Unassembled WGS sequence"/>
</dbReference>
<evidence type="ECO:0000256" key="1">
    <source>
        <dbReference type="SAM" id="MobiDB-lite"/>
    </source>
</evidence>
<reference evidence="3" key="1">
    <citation type="submission" date="2015-03" db="EMBL/GenBank/DDBJ databases">
        <authorList>
            <consortium name="Pathogen Informatics"/>
        </authorList>
    </citation>
    <scope>NUCLEOTIDE SEQUENCE [LARGE SCALE GENOMIC DNA]</scope>
    <source>
        <strain evidence="3">N09902308</strain>
    </source>
</reference>
<accession>A0A916LG30</accession>
<evidence type="ECO:0000313" key="2">
    <source>
        <dbReference type="EMBL" id="CPA64840.1"/>
    </source>
</evidence>